<name>R0K812_ANAPL</name>
<protein>
    <submittedName>
        <fullName evidence="1">Uncharacterized protein</fullName>
    </submittedName>
</protein>
<dbReference type="EMBL" id="KB742619">
    <property type="protein sequence ID" value="EOB06346.1"/>
    <property type="molecule type" value="Genomic_DNA"/>
</dbReference>
<dbReference type="Proteomes" id="UP000296049">
    <property type="component" value="Unassembled WGS sequence"/>
</dbReference>
<reference evidence="2" key="1">
    <citation type="journal article" date="2013" name="Nat. Genet.">
        <title>The duck genome and transcriptome provide insight into an avian influenza virus reservoir species.</title>
        <authorList>
            <person name="Huang Y."/>
            <person name="Li Y."/>
            <person name="Burt D.W."/>
            <person name="Chen H."/>
            <person name="Zhang Y."/>
            <person name="Qian W."/>
            <person name="Kim H."/>
            <person name="Gan S."/>
            <person name="Zhao Y."/>
            <person name="Li J."/>
            <person name="Yi K."/>
            <person name="Feng H."/>
            <person name="Zhu P."/>
            <person name="Li B."/>
            <person name="Liu Q."/>
            <person name="Fairley S."/>
            <person name="Magor K.E."/>
            <person name="Du Z."/>
            <person name="Hu X."/>
            <person name="Goodman L."/>
            <person name="Tafer H."/>
            <person name="Vignal A."/>
            <person name="Lee T."/>
            <person name="Kim K.W."/>
            <person name="Sheng Z."/>
            <person name="An Y."/>
            <person name="Searle S."/>
            <person name="Herrero J."/>
            <person name="Groenen M.A."/>
            <person name="Crooijmans R.P."/>
            <person name="Faraut T."/>
            <person name="Cai Q."/>
            <person name="Webster R.G."/>
            <person name="Aldridge J.R."/>
            <person name="Warren W.C."/>
            <person name="Bartschat S."/>
            <person name="Kehr S."/>
            <person name="Marz M."/>
            <person name="Stadler P.F."/>
            <person name="Smith J."/>
            <person name="Kraus R.H."/>
            <person name="Zhao Y."/>
            <person name="Ren L."/>
            <person name="Fei J."/>
            <person name="Morisson M."/>
            <person name="Kaiser P."/>
            <person name="Griffin D.K."/>
            <person name="Rao M."/>
            <person name="Pitel F."/>
            <person name="Wang J."/>
            <person name="Li N."/>
        </authorList>
    </citation>
    <scope>NUCLEOTIDE SEQUENCE [LARGE SCALE GENOMIC DNA]</scope>
</reference>
<accession>R0K812</accession>
<sequence length="140" mass="15267">MNVRHYAISIVLIKLHNQYCFEVWWPDTTSIQTTASLAVVGEPGEIICADHLSSTGLPLIAVRTVQTISLLQASGFLLSFHSFTAVIVTTPGVSLAGWLSRAQSKEGQLGISLTALHEEALLEFSLPNKGEKSQQVSQYR</sequence>
<dbReference type="AlphaFoldDB" id="R0K812"/>
<organism evidence="1 2">
    <name type="scientific">Anas platyrhynchos</name>
    <name type="common">Mallard</name>
    <name type="synonym">Anas boschas</name>
    <dbReference type="NCBI Taxonomy" id="8839"/>
    <lineage>
        <taxon>Eukaryota</taxon>
        <taxon>Metazoa</taxon>
        <taxon>Chordata</taxon>
        <taxon>Craniata</taxon>
        <taxon>Vertebrata</taxon>
        <taxon>Euteleostomi</taxon>
        <taxon>Archelosauria</taxon>
        <taxon>Archosauria</taxon>
        <taxon>Dinosauria</taxon>
        <taxon>Saurischia</taxon>
        <taxon>Theropoda</taxon>
        <taxon>Coelurosauria</taxon>
        <taxon>Aves</taxon>
        <taxon>Neognathae</taxon>
        <taxon>Galloanserae</taxon>
        <taxon>Anseriformes</taxon>
        <taxon>Anatidae</taxon>
        <taxon>Anatinae</taxon>
        <taxon>Anas</taxon>
    </lineage>
</organism>
<evidence type="ECO:0000313" key="2">
    <source>
        <dbReference type="Proteomes" id="UP000296049"/>
    </source>
</evidence>
<evidence type="ECO:0000313" key="1">
    <source>
        <dbReference type="EMBL" id="EOB06346.1"/>
    </source>
</evidence>
<gene>
    <name evidence="1" type="ORF">Anapl_00816</name>
</gene>
<keyword evidence="2" id="KW-1185">Reference proteome</keyword>
<proteinExistence type="predicted"/>